<keyword evidence="5" id="KW-1185">Reference proteome</keyword>
<name>V4A5C6_LOTGI</name>
<dbReference type="PROSITE" id="PS50235">
    <property type="entry name" value="USP_3"/>
    <property type="match status" value="1"/>
</dbReference>
<dbReference type="InterPro" id="IPR016024">
    <property type="entry name" value="ARM-type_fold"/>
</dbReference>
<dbReference type="InterPro" id="IPR050164">
    <property type="entry name" value="Peptidase_C19"/>
</dbReference>
<dbReference type="SUPFAM" id="SSF48371">
    <property type="entry name" value="ARM repeat"/>
    <property type="match status" value="1"/>
</dbReference>
<keyword evidence="1" id="KW-0378">Hydrolase</keyword>
<dbReference type="InterPro" id="IPR028889">
    <property type="entry name" value="USP"/>
</dbReference>
<dbReference type="CTD" id="20249564"/>
<dbReference type="AlphaFoldDB" id="V4A5C6"/>
<feature type="region of interest" description="Disordered" evidence="2">
    <location>
        <begin position="880"/>
        <end position="927"/>
    </location>
</feature>
<dbReference type="EMBL" id="KB202685">
    <property type="protein sequence ID" value="ESO88451.1"/>
    <property type="molecule type" value="Genomic_DNA"/>
</dbReference>
<evidence type="ECO:0000259" key="3">
    <source>
        <dbReference type="PROSITE" id="PS50235"/>
    </source>
</evidence>
<dbReference type="PANTHER" id="PTHR24006">
    <property type="entry name" value="UBIQUITIN CARBOXYL-TERMINAL HYDROLASE"/>
    <property type="match status" value="1"/>
</dbReference>
<dbReference type="Pfam" id="PF00443">
    <property type="entry name" value="UCH"/>
    <property type="match status" value="1"/>
</dbReference>
<reference evidence="4 5" key="1">
    <citation type="journal article" date="2013" name="Nature">
        <title>Insights into bilaterian evolution from three spiralian genomes.</title>
        <authorList>
            <person name="Simakov O."/>
            <person name="Marletaz F."/>
            <person name="Cho S.J."/>
            <person name="Edsinger-Gonzales E."/>
            <person name="Havlak P."/>
            <person name="Hellsten U."/>
            <person name="Kuo D.H."/>
            <person name="Larsson T."/>
            <person name="Lv J."/>
            <person name="Arendt D."/>
            <person name="Savage R."/>
            <person name="Osoegawa K."/>
            <person name="de Jong P."/>
            <person name="Grimwood J."/>
            <person name="Chapman J.A."/>
            <person name="Shapiro H."/>
            <person name="Aerts A."/>
            <person name="Otillar R.P."/>
            <person name="Terry A.Y."/>
            <person name="Boore J.L."/>
            <person name="Grigoriev I.V."/>
            <person name="Lindberg D.R."/>
            <person name="Seaver E.C."/>
            <person name="Weisblat D.A."/>
            <person name="Putnam N.H."/>
            <person name="Rokhsar D.S."/>
        </authorList>
    </citation>
    <scope>NUCLEOTIDE SEQUENCE [LARGE SCALE GENOMIC DNA]</scope>
</reference>
<dbReference type="GO" id="GO:0004843">
    <property type="term" value="F:cysteine-type deubiquitinase activity"/>
    <property type="evidence" value="ECO:0007669"/>
    <property type="project" value="UniProtKB-UniRule"/>
</dbReference>
<evidence type="ECO:0000313" key="4">
    <source>
        <dbReference type="EMBL" id="ESO88451.1"/>
    </source>
</evidence>
<keyword evidence="1" id="KW-0645">Protease</keyword>
<evidence type="ECO:0000313" key="5">
    <source>
        <dbReference type="Proteomes" id="UP000030746"/>
    </source>
</evidence>
<dbReference type="RefSeq" id="XP_009060859.1">
    <property type="nucleotide sequence ID" value="XM_009062611.1"/>
</dbReference>
<evidence type="ECO:0000256" key="2">
    <source>
        <dbReference type="SAM" id="MobiDB-lite"/>
    </source>
</evidence>
<dbReference type="PANTHER" id="PTHR24006:SF908">
    <property type="entry name" value="DEUBIQUITINATING APOPTOTIC INHIBITOR, ISOFORM A"/>
    <property type="match status" value="1"/>
</dbReference>
<dbReference type="GO" id="GO:0005634">
    <property type="term" value="C:nucleus"/>
    <property type="evidence" value="ECO:0007669"/>
    <property type="project" value="TreeGrafter"/>
</dbReference>
<dbReference type="PROSITE" id="PS00973">
    <property type="entry name" value="USP_2"/>
    <property type="match status" value="1"/>
</dbReference>
<dbReference type="GO" id="GO:0016579">
    <property type="term" value="P:protein deubiquitination"/>
    <property type="evidence" value="ECO:0007669"/>
    <property type="project" value="InterPro"/>
</dbReference>
<keyword evidence="1" id="KW-0833">Ubl conjugation pathway</keyword>
<dbReference type="InterPro" id="IPR049407">
    <property type="entry name" value="Usp38-like_N"/>
</dbReference>
<dbReference type="STRING" id="225164.V4A5C6"/>
<dbReference type="SUPFAM" id="SSF54001">
    <property type="entry name" value="Cysteine proteinases"/>
    <property type="match status" value="1"/>
</dbReference>
<organism evidence="4 5">
    <name type="scientific">Lottia gigantea</name>
    <name type="common">Giant owl limpet</name>
    <dbReference type="NCBI Taxonomy" id="225164"/>
    <lineage>
        <taxon>Eukaryota</taxon>
        <taxon>Metazoa</taxon>
        <taxon>Spiralia</taxon>
        <taxon>Lophotrochozoa</taxon>
        <taxon>Mollusca</taxon>
        <taxon>Gastropoda</taxon>
        <taxon>Patellogastropoda</taxon>
        <taxon>Lottioidea</taxon>
        <taxon>Lottiidae</taxon>
        <taxon>Lottia</taxon>
    </lineage>
</organism>
<comment type="catalytic activity">
    <reaction evidence="1">
        <text>Thiol-dependent hydrolysis of ester, thioester, amide, peptide and isopeptide bonds formed by the C-terminal Gly of ubiquitin (a 76-residue protein attached to proteins as an intracellular targeting signal).</text>
        <dbReference type="EC" id="3.4.19.12"/>
    </reaction>
</comment>
<dbReference type="GeneID" id="20249564"/>
<dbReference type="GO" id="GO:0005829">
    <property type="term" value="C:cytosol"/>
    <property type="evidence" value="ECO:0007669"/>
    <property type="project" value="TreeGrafter"/>
</dbReference>
<feature type="domain" description="USP" evidence="3">
    <location>
        <begin position="460"/>
        <end position="844"/>
    </location>
</feature>
<dbReference type="InterPro" id="IPR038765">
    <property type="entry name" value="Papain-like_cys_pep_sf"/>
</dbReference>
<sequence>MTYIILHKNKNIEIINHEYDDMDSILEGILKSDHPEGAKRTLFKKIVEKGAQPHASNMTLPVLNLTSKWFLDGENDLKISAGWEIFVSWAKHNQPCVDSFFSRDYLVSLLTTKYKNEANPPLVIHQCMRIVPNKSRTNSQKIIEASAIKFIQEHIDTVCLRNFVIFLEEYKDCVPKGKYRLKFCESLIEGLSKGKTPENQNEVMQFVKDVARIVQFIHHLWQSGDASLVLDCLKNVFYILCDVTSSEEPSDCLGSLLTCVPNDVCNDVIKQAVKTDMVDNDAMTLALQRMVNWLNWPACINIDQIVIMFLKELATHKKYTVLISVTESKIESVMEKLQYAPVRDASFKILSHMLLSFQHSAIPFHKIIPQVKGTVAVLRKEKTKESLECLSNLAELLYCLMSHHTGFPDLYEPLIEMIKMYPEPSEDVIQMKLAESKWGGTSSASLTDVSGLQKSETGKIGLLNLGNSCYMNSIIQTLYMCDEFRQGVLTHPIRSPGNILSKLQEVFAFLAKSHRPAIAPSSFLDASRPPWFTNGCQQDCSEFLKYLLDQMHEQEKMKSITQGSPNKTIIEDTFGGKMSSTVRCLKCKHESTKVEDFIDIPLAFPHNTSSSKQLVGGSSEHSITTVEQEQKMDASADKSGPLHLNDLVKHYLQTEKLTGDNKYHCDHCKGLQEGESNIKIEQSPQYLVLTLLRFSYDVKLQCRSKIFREVKYPETLVLPIQTKKSPEQTSKRMKPNNVPSDVYKTLMGDENSVIGTDKEVYGLCSVIVHSGASSECGHYYCYSRHSSPTGNPHISDNVDKIDFLENKWHLFNDCRVSYTSYDSFSNVTKRFNRDTAYVLVYRKISPSEFEGQQTIVKEPSIISKLRADIDKDNSKYLQEQDEANKYNTKTRERSSSTSSYYSRRDGDDEPPPPDCGGSSGLDSLDTVGARFIF</sequence>
<dbReference type="OrthoDB" id="2420415at2759"/>
<dbReference type="Proteomes" id="UP000030746">
    <property type="component" value="Unassembled WGS sequence"/>
</dbReference>
<dbReference type="PROSITE" id="PS00972">
    <property type="entry name" value="USP_1"/>
    <property type="match status" value="1"/>
</dbReference>
<dbReference type="HOGENOM" id="CLU_010910_1_0_1"/>
<dbReference type="Gene3D" id="3.90.70.10">
    <property type="entry name" value="Cysteine proteinases"/>
    <property type="match status" value="1"/>
</dbReference>
<proteinExistence type="inferred from homology"/>
<dbReference type="OMA" id="YKMCGRS"/>
<dbReference type="GO" id="GO:0006508">
    <property type="term" value="P:proteolysis"/>
    <property type="evidence" value="ECO:0007669"/>
    <property type="project" value="UniProtKB-KW"/>
</dbReference>
<evidence type="ECO:0000256" key="1">
    <source>
        <dbReference type="RuleBase" id="RU366025"/>
    </source>
</evidence>
<comment type="similarity">
    <text evidence="1">Belongs to the peptidase C19 family.</text>
</comment>
<protein>
    <recommendedName>
        <fullName evidence="1">Ubiquitin carboxyl-terminal hydrolase</fullName>
        <ecNumber evidence="1">3.4.19.12</ecNumber>
    </recommendedName>
</protein>
<dbReference type="InterPro" id="IPR001394">
    <property type="entry name" value="Peptidase_C19_UCH"/>
</dbReference>
<accession>V4A5C6</accession>
<keyword evidence="1" id="KW-0788">Thiol protease</keyword>
<dbReference type="EC" id="3.4.19.12" evidence="1"/>
<dbReference type="InterPro" id="IPR018200">
    <property type="entry name" value="USP_CS"/>
</dbReference>
<gene>
    <name evidence="4" type="ORF">LOTGIDRAFT_234511</name>
</gene>
<dbReference type="Pfam" id="PF21246">
    <property type="entry name" value="Usp38-like_N"/>
    <property type="match status" value="1"/>
</dbReference>
<dbReference type="KEGG" id="lgi:LOTGIDRAFT_234511"/>